<feature type="domain" description="Type I restriction modification DNA specificity" evidence="4">
    <location>
        <begin position="2"/>
        <end position="173"/>
    </location>
</feature>
<dbReference type="Gene3D" id="3.90.220.20">
    <property type="entry name" value="DNA methylase specificity domains"/>
    <property type="match status" value="2"/>
</dbReference>
<keyword evidence="5" id="KW-0378">Hydrolase</keyword>
<dbReference type="GO" id="GO:0003677">
    <property type="term" value="F:DNA binding"/>
    <property type="evidence" value="ECO:0007669"/>
    <property type="project" value="UniProtKB-KW"/>
</dbReference>
<protein>
    <submittedName>
        <fullName evidence="5">Restriction endonuclease subunit S</fullName>
        <ecNumber evidence="5">3.1.21.-</ecNumber>
    </submittedName>
</protein>
<keyword evidence="5" id="KW-0255">Endonuclease</keyword>
<dbReference type="Pfam" id="PF01420">
    <property type="entry name" value="Methylase_S"/>
    <property type="match status" value="1"/>
</dbReference>
<gene>
    <name evidence="5" type="ORF">KBX22_09990</name>
</gene>
<dbReference type="GO" id="GO:0004519">
    <property type="term" value="F:endonuclease activity"/>
    <property type="evidence" value="ECO:0007669"/>
    <property type="project" value="UniProtKB-KW"/>
</dbReference>
<dbReference type="CDD" id="cd17260">
    <property type="entry name" value="RMtype1_S_EcoEI-TRD1-CR1_like"/>
    <property type="match status" value="1"/>
</dbReference>
<dbReference type="AlphaFoldDB" id="A0ABD4TUY7"/>
<organism evidence="5 6">
    <name type="scientific">Corynebacterium pseudogenitalium</name>
    <dbReference type="NCBI Taxonomy" id="38303"/>
    <lineage>
        <taxon>Bacteria</taxon>
        <taxon>Bacillati</taxon>
        <taxon>Actinomycetota</taxon>
        <taxon>Actinomycetes</taxon>
        <taxon>Mycobacteriales</taxon>
        <taxon>Corynebacteriaceae</taxon>
        <taxon>Corynebacterium</taxon>
    </lineage>
</organism>
<dbReference type="InterPro" id="IPR052021">
    <property type="entry name" value="Type-I_RS_S_subunit"/>
</dbReference>
<dbReference type="RefSeq" id="WP_256001362.1">
    <property type="nucleotide sequence ID" value="NZ_JAGPYW010000016.1"/>
</dbReference>
<keyword evidence="2" id="KW-0680">Restriction system</keyword>
<evidence type="ECO:0000256" key="3">
    <source>
        <dbReference type="ARBA" id="ARBA00023125"/>
    </source>
</evidence>
<comment type="similarity">
    <text evidence="1">Belongs to the type-I restriction system S methylase family.</text>
</comment>
<name>A0ABD4TUY7_9CORY</name>
<dbReference type="GO" id="GO:0016787">
    <property type="term" value="F:hydrolase activity"/>
    <property type="evidence" value="ECO:0007669"/>
    <property type="project" value="UniProtKB-KW"/>
</dbReference>
<dbReference type="SUPFAM" id="SSF116734">
    <property type="entry name" value="DNA methylase specificity domain"/>
    <property type="match status" value="2"/>
</dbReference>
<dbReference type="InterPro" id="IPR044946">
    <property type="entry name" value="Restrct_endonuc_typeI_TRD_sf"/>
</dbReference>
<dbReference type="CDD" id="cd16961">
    <property type="entry name" value="RMtype1_S_TRD-CR_like"/>
    <property type="match status" value="1"/>
</dbReference>
<evidence type="ECO:0000313" key="5">
    <source>
        <dbReference type="EMBL" id="MCQ4615054.1"/>
    </source>
</evidence>
<dbReference type="GO" id="GO:0009307">
    <property type="term" value="P:DNA restriction-modification system"/>
    <property type="evidence" value="ECO:0007669"/>
    <property type="project" value="UniProtKB-KW"/>
</dbReference>
<evidence type="ECO:0000256" key="2">
    <source>
        <dbReference type="ARBA" id="ARBA00022747"/>
    </source>
</evidence>
<dbReference type="PANTHER" id="PTHR30408">
    <property type="entry name" value="TYPE-1 RESTRICTION ENZYME ECOKI SPECIFICITY PROTEIN"/>
    <property type="match status" value="1"/>
</dbReference>
<accession>A0ABD4TUY7</accession>
<keyword evidence="5" id="KW-0540">Nuclease</keyword>
<evidence type="ECO:0000313" key="6">
    <source>
        <dbReference type="Proteomes" id="UP001205080"/>
    </source>
</evidence>
<comment type="caution">
    <text evidence="5">The sequence shown here is derived from an EMBL/GenBank/DDBJ whole genome shotgun (WGS) entry which is preliminary data.</text>
</comment>
<evidence type="ECO:0000259" key="4">
    <source>
        <dbReference type="Pfam" id="PF01420"/>
    </source>
</evidence>
<dbReference type="EMBL" id="JAGPYW010000016">
    <property type="protein sequence ID" value="MCQ4615054.1"/>
    <property type="molecule type" value="Genomic_DNA"/>
</dbReference>
<dbReference type="PANTHER" id="PTHR30408:SF12">
    <property type="entry name" value="TYPE I RESTRICTION ENZYME MJAVIII SPECIFICITY SUBUNIT"/>
    <property type="match status" value="1"/>
</dbReference>
<proteinExistence type="inferred from homology"/>
<reference evidence="5 6" key="1">
    <citation type="submission" date="2021-04" db="EMBL/GenBank/DDBJ databases">
        <title>Corynebacterium genitalium sp. nov. and Corynebacterium genitalium sp. nov., two new species of the genus Corynebacterium.</title>
        <authorList>
            <person name="Jaen-Luchoro D."/>
            <person name="Pinyeiro-Iglesias B."/>
            <person name="Al-Shaer S."/>
            <person name="Karlsson R."/>
            <person name="Gonzales-Siles L."/>
            <person name="Cardew S."/>
            <person name="Jensie-Markopolous S."/>
            <person name="Ohlen M."/>
            <person name="Inganas E."/>
            <person name="Moore E.R.B."/>
        </authorList>
    </citation>
    <scope>NUCLEOTIDE SEQUENCE [LARGE SCALE GENOMIC DNA]</scope>
    <source>
        <strain evidence="5 6">CCUG 55013</strain>
    </source>
</reference>
<dbReference type="EC" id="3.1.21.-" evidence="5"/>
<sequence length="399" mass="43908">MKTAKLANIADIQTGPFGSQLHKEDYVDSGTPIVTVEHLGRRKLSNKNVPFVSESDAHRLSKYSLEQGDIVFSRVGSVDRCSQVSENEAGWLFSGRCLRVRPIDPLIDPDYLYYFLTLPKTQEFIRAIAVGATMPSINTSLLGEVDIDLPPLSEQVGIAKVLGALDEKIAANQLAIHKIQELLHAQWHAITNTGISSTEPISSIAEVNPRTSKPQSDECSFLEMKDLPEYGLIVDRWGKRETKGGTKFRNGDVLLARITPCFENGKMAIVDFLEDDEVGMGSTEYIIFRPKEDIPVAAIHAIISSPEFRGFGYKALTGTSGRQRIAADDLKEIAVPWPSESALTEYRQLADVLLKKATALRNENQVLARTRDELLPLLISGRITVGEAEDAADEAASES</sequence>
<dbReference type="InterPro" id="IPR000055">
    <property type="entry name" value="Restrct_endonuc_typeI_TRD"/>
</dbReference>
<dbReference type="Proteomes" id="UP001205080">
    <property type="component" value="Unassembled WGS sequence"/>
</dbReference>
<keyword evidence="3" id="KW-0238">DNA-binding</keyword>
<evidence type="ECO:0000256" key="1">
    <source>
        <dbReference type="ARBA" id="ARBA00010923"/>
    </source>
</evidence>